<dbReference type="GO" id="GO:0000981">
    <property type="term" value="F:DNA-binding transcription factor activity, RNA polymerase II-specific"/>
    <property type="evidence" value="ECO:0007669"/>
    <property type="project" value="TreeGrafter"/>
</dbReference>
<evidence type="ECO:0000313" key="8">
    <source>
        <dbReference type="Proteomes" id="UP001302321"/>
    </source>
</evidence>
<feature type="region of interest" description="Disordered" evidence="5">
    <location>
        <begin position="215"/>
        <end position="241"/>
    </location>
</feature>
<evidence type="ECO:0000313" key="7">
    <source>
        <dbReference type="EMBL" id="KAK4171867.1"/>
    </source>
</evidence>
<accession>A0AAN6W006</accession>
<feature type="compositionally biased region" description="Low complexity" evidence="5">
    <location>
        <begin position="217"/>
        <end position="229"/>
    </location>
</feature>
<dbReference type="SMART" id="SM00355">
    <property type="entry name" value="ZnF_C2H2"/>
    <property type="match status" value="3"/>
</dbReference>
<keyword evidence="1" id="KW-0479">Metal-binding</keyword>
<keyword evidence="2 4" id="KW-0863">Zinc-finger</keyword>
<gene>
    <name evidence="7" type="ORF">QBC36DRAFT_198352</name>
</gene>
<reference evidence="7" key="2">
    <citation type="submission" date="2023-05" db="EMBL/GenBank/DDBJ databases">
        <authorList>
            <consortium name="Lawrence Berkeley National Laboratory"/>
            <person name="Steindorff A."/>
            <person name="Hensen N."/>
            <person name="Bonometti L."/>
            <person name="Westerberg I."/>
            <person name="Brannstrom I.O."/>
            <person name="Guillou S."/>
            <person name="Cros-Aarteil S."/>
            <person name="Calhoun S."/>
            <person name="Haridas S."/>
            <person name="Kuo A."/>
            <person name="Mondo S."/>
            <person name="Pangilinan J."/>
            <person name="Riley R."/>
            <person name="Labutti K."/>
            <person name="Andreopoulos B."/>
            <person name="Lipzen A."/>
            <person name="Chen C."/>
            <person name="Yanf M."/>
            <person name="Daum C."/>
            <person name="Ng V."/>
            <person name="Clum A."/>
            <person name="Ohm R."/>
            <person name="Martin F."/>
            <person name="Silar P."/>
            <person name="Natvig D."/>
            <person name="Lalanne C."/>
            <person name="Gautier V."/>
            <person name="Ament-Velasquez S.L."/>
            <person name="Kruys A."/>
            <person name="Hutchinson M.I."/>
            <person name="Powell A.J."/>
            <person name="Barry K."/>
            <person name="Miller A.N."/>
            <person name="Grigoriev I.V."/>
            <person name="Debuchy R."/>
            <person name="Gladieux P."/>
            <person name="Thoren M.H."/>
            <person name="Johannesson H."/>
        </authorList>
    </citation>
    <scope>NUCLEOTIDE SEQUENCE</scope>
    <source>
        <strain evidence="7">CBS 892.96</strain>
    </source>
</reference>
<evidence type="ECO:0000256" key="1">
    <source>
        <dbReference type="ARBA" id="ARBA00022723"/>
    </source>
</evidence>
<dbReference type="GO" id="GO:0000978">
    <property type="term" value="F:RNA polymerase II cis-regulatory region sequence-specific DNA binding"/>
    <property type="evidence" value="ECO:0007669"/>
    <property type="project" value="TreeGrafter"/>
</dbReference>
<feature type="region of interest" description="Disordered" evidence="5">
    <location>
        <begin position="1"/>
        <end position="24"/>
    </location>
</feature>
<evidence type="ECO:0000256" key="2">
    <source>
        <dbReference type="ARBA" id="ARBA00022771"/>
    </source>
</evidence>
<protein>
    <recommendedName>
        <fullName evidence="6">C2H2-type domain-containing protein</fullName>
    </recommendedName>
</protein>
<dbReference type="GO" id="GO:0008270">
    <property type="term" value="F:zinc ion binding"/>
    <property type="evidence" value="ECO:0007669"/>
    <property type="project" value="UniProtKB-KW"/>
</dbReference>
<organism evidence="7 8">
    <name type="scientific">Triangularia setosa</name>
    <dbReference type="NCBI Taxonomy" id="2587417"/>
    <lineage>
        <taxon>Eukaryota</taxon>
        <taxon>Fungi</taxon>
        <taxon>Dikarya</taxon>
        <taxon>Ascomycota</taxon>
        <taxon>Pezizomycotina</taxon>
        <taxon>Sordariomycetes</taxon>
        <taxon>Sordariomycetidae</taxon>
        <taxon>Sordariales</taxon>
        <taxon>Podosporaceae</taxon>
        <taxon>Triangularia</taxon>
    </lineage>
</organism>
<evidence type="ECO:0000256" key="5">
    <source>
        <dbReference type="SAM" id="MobiDB-lite"/>
    </source>
</evidence>
<dbReference type="PANTHER" id="PTHR23235:SF120">
    <property type="entry name" value="KRUPPEL-LIKE FACTOR 15"/>
    <property type="match status" value="1"/>
</dbReference>
<dbReference type="EMBL" id="MU866494">
    <property type="protein sequence ID" value="KAK4171867.1"/>
    <property type="molecule type" value="Genomic_DNA"/>
</dbReference>
<comment type="caution">
    <text evidence="7">The sequence shown here is derived from an EMBL/GenBank/DDBJ whole genome shotgun (WGS) entry which is preliminary data.</text>
</comment>
<dbReference type="AlphaFoldDB" id="A0AAN6W006"/>
<dbReference type="InterPro" id="IPR013087">
    <property type="entry name" value="Znf_C2H2_type"/>
</dbReference>
<feature type="domain" description="C2H2-type" evidence="6">
    <location>
        <begin position="464"/>
        <end position="488"/>
    </location>
</feature>
<keyword evidence="8" id="KW-1185">Reference proteome</keyword>
<reference evidence="7" key="1">
    <citation type="journal article" date="2023" name="Mol. Phylogenet. Evol.">
        <title>Genome-scale phylogeny and comparative genomics of the fungal order Sordariales.</title>
        <authorList>
            <person name="Hensen N."/>
            <person name="Bonometti L."/>
            <person name="Westerberg I."/>
            <person name="Brannstrom I.O."/>
            <person name="Guillou S."/>
            <person name="Cros-Aarteil S."/>
            <person name="Calhoun S."/>
            <person name="Haridas S."/>
            <person name="Kuo A."/>
            <person name="Mondo S."/>
            <person name="Pangilinan J."/>
            <person name="Riley R."/>
            <person name="LaButti K."/>
            <person name="Andreopoulos B."/>
            <person name="Lipzen A."/>
            <person name="Chen C."/>
            <person name="Yan M."/>
            <person name="Daum C."/>
            <person name="Ng V."/>
            <person name="Clum A."/>
            <person name="Steindorff A."/>
            <person name="Ohm R.A."/>
            <person name="Martin F."/>
            <person name="Silar P."/>
            <person name="Natvig D.O."/>
            <person name="Lalanne C."/>
            <person name="Gautier V."/>
            <person name="Ament-Velasquez S.L."/>
            <person name="Kruys A."/>
            <person name="Hutchinson M.I."/>
            <person name="Powell A.J."/>
            <person name="Barry K."/>
            <person name="Miller A.N."/>
            <person name="Grigoriev I.V."/>
            <person name="Debuchy R."/>
            <person name="Gladieux P."/>
            <person name="Hiltunen Thoren M."/>
            <person name="Johannesson H."/>
        </authorList>
    </citation>
    <scope>NUCLEOTIDE SEQUENCE</scope>
    <source>
        <strain evidence="7">CBS 892.96</strain>
    </source>
</reference>
<sequence length="554" mass="60938">MDLQSVDVPHDPLPAAMTPSPHNRHPVALIDTGRISRHWSETSLGSLVEDNDPSSARYTEIPPPAAASLDGQYLDLSYRPLAVCSMARPHPTWWLPPSYICVPIMVGRVDPAQRKCGSATDTEDAFRVKVLQKGDNSQSSTTRDVRDVRSPRGLGSARALARPFHVKVLKNRGNTELLKTRRDFCNTSGQRYGGNQLQTMSSTGAVFFCSPPPILVQKTQPQPTETKQSQRSKRASPAHGTSTVSWVFTMSTNAYSPQAHSPCLPSEEQGEWVWVPKTAMPSPQAGHLECQYATAPLFTPGFEDSSASPTTFSANQWNSLMMSGQMDNILFTSPSSSTINEFGTSFTGSPADALLEDFVHDGYVGGSTLFPEVALPQQDFISTDLNPYVDSSLFPAVDLNLNLDTLVADVATPFSPFGVALSPASSVHESSPTFSYSPPIFDSPFPPTTGASPNVTSPSTPQILSCSERNCAMTFDKVSGLKRHERKHRQPFRCDLCGKGHLDKRALGRHLWAKHLEYAQQHNTRSERIKCTYCDYEGRADNVARHMKRHTKKW</sequence>
<feature type="region of interest" description="Disordered" evidence="5">
    <location>
        <begin position="133"/>
        <end position="156"/>
    </location>
</feature>
<dbReference type="PANTHER" id="PTHR23235">
    <property type="entry name" value="KRUEPPEL-LIKE TRANSCRIPTION FACTOR"/>
    <property type="match status" value="1"/>
</dbReference>
<dbReference type="PROSITE" id="PS00028">
    <property type="entry name" value="ZINC_FINGER_C2H2_1"/>
    <property type="match status" value="1"/>
</dbReference>
<keyword evidence="3" id="KW-0862">Zinc</keyword>
<dbReference type="Proteomes" id="UP001302321">
    <property type="component" value="Unassembled WGS sequence"/>
</dbReference>
<evidence type="ECO:0000256" key="3">
    <source>
        <dbReference type="ARBA" id="ARBA00022833"/>
    </source>
</evidence>
<name>A0AAN6W006_9PEZI</name>
<evidence type="ECO:0000256" key="4">
    <source>
        <dbReference type="PROSITE-ProRule" id="PRU00042"/>
    </source>
</evidence>
<dbReference type="PROSITE" id="PS50157">
    <property type="entry name" value="ZINC_FINGER_C2H2_2"/>
    <property type="match status" value="1"/>
</dbReference>
<dbReference type="Gene3D" id="3.30.160.60">
    <property type="entry name" value="Classic Zinc Finger"/>
    <property type="match status" value="1"/>
</dbReference>
<proteinExistence type="predicted"/>
<evidence type="ECO:0000259" key="6">
    <source>
        <dbReference type="PROSITE" id="PS50157"/>
    </source>
</evidence>